<reference evidence="1" key="1">
    <citation type="submission" date="2014-11" db="EMBL/GenBank/DDBJ databases">
        <authorList>
            <person name="Amaro Gonzalez C."/>
        </authorList>
    </citation>
    <scope>NUCLEOTIDE SEQUENCE</scope>
</reference>
<protein>
    <submittedName>
        <fullName evidence="1">Uncharacterized protein</fullName>
    </submittedName>
</protein>
<organism evidence="1">
    <name type="scientific">Anguilla anguilla</name>
    <name type="common">European freshwater eel</name>
    <name type="synonym">Muraena anguilla</name>
    <dbReference type="NCBI Taxonomy" id="7936"/>
    <lineage>
        <taxon>Eukaryota</taxon>
        <taxon>Metazoa</taxon>
        <taxon>Chordata</taxon>
        <taxon>Craniata</taxon>
        <taxon>Vertebrata</taxon>
        <taxon>Euteleostomi</taxon>
        <taxon>Actinopterygii</taxon>
        <taxon>Neopterygii</taxon>
        <taxon>Teleostei</taxon>
        <taxon>Anguilliformes</taxon>
        <taxon>Anguillidae</taxon>
        <taxon>Anguilla</taxon>
    </lineage>
</organism>
<dbReference type="AlphaFoldDB" id="A0A0E9SW55"/>
<sequence length="36" mass="4038">MQSENGLFLQSNPRCLIKAFHFNSITPVCTEASDTH</sequence>
<accession>A0A0E9SW55</accession>
<evidence type="ECO:0000313" key="1">
    <source>
        <dbReference type="EMBL" id="JAH45604.1"/>
    </source>
</evidence>
<proteinExistence type="predicted"/>
<dbReference type="EMBL" id="GBXM01062973">
    <property type="protein sequence ID" value="JAH45604.1"/>
    <property type="molecule type" value="Transcribed_RNA"/>
</dbReference>
<reference evidence="1" key="2">
    <citation type="journal article" date="2015" name="Fish Shellfish Immunol.">
        <title>Early steps in the European eel (Anguilla anguilla)-Vibrio vulnificus interaction in the gills: Role of the RtxA13 toxin.</title>
        <authorList>
            <person name="Callol A."/>
            <person name="Pajuelo D."/>
            <person name="Ebbesson L."/>
            <person name="Teles M."/>
            <person name="MacKenzie S."/>
            <person name="Amaro C."/>
        </authorList>
    </citation>
    <scope>NUCLEOTIDE SEQUENCE</scope>
</reference>
<name>A0A0E9SW55_ANGAN</name>